<keyword evidence="3" id="KW-1185">Reference proteome</keyword>
<reference evidence="2 3" key="1">
    <citation type="submission" date="2014-04" db="EMBL/GenBank/DDBJ databases">
        <authorList>
            <person name="Bishop-Lilly K.A."/>
            <person name="Broomall S.M."/>
            <person name="Chain P.S."/>
            <person name="Chertkov O."/>
            <person name="Coyne S.R."/>
            <person name="Daligault H.E."/>
            <person name="Davenport K.W."/>
            <person name="Erkkila T."/>
            <person name="Frey K.G."/>
            <person name="Gibbons H.S."/>
            <person name="Gu W."/>
            <person name="Jaissle J."/>
            <person name="Johnson S.L."/>
            <person name="Koroleva G.I."/>
            <person name="Ladner J.T."/>
            <person name="Lo C.-C."/>
            <person name="Minogue T.D."/>
            <person name="Munk C."/>
            <person name="Palacios G.F."/>
            <person name="Redden C.L."/>
            <person name="Rosenzweig C.N."/>
            <person name="Scholz M.B."/>
            <person name="Teshima H."/>
            <person name="Xu Y."/>
        </authorList>
    </citation>
    <scope>NUCLEOTIDE SEQUENCE [LARGE SCALE GENOMIC DNA]</scope>
    <source>
        <strain evidence="2 3">8244</strain>
    </source>
</reference>
<protein>
    <submittedName>
        <fullName evidence="2">Uncharacterized protein</fullName>
    </submittedName>
</protein>
<evidence type="ECO:0000313" key="2">
    <source>
        <dbReference type="EMBL" id="KFM93065.1"/>
    </source>
</evidence>
<feature type="transmembrane region" description="Helical" evidence="1">
    <location>
        <begin position="36"/>
        <end position="57"/>
    </location>
</feature>
<keyword evidence="1" id="KW-0472">Membrane</keyword>
<dbReference type="Proteomes" id="UP000029278">
    <property type="component" value="Unassembled WGS sequence"/>
</dbReference>
<gene>
    <name evidence="2" type="ORF">DJ90_2937</name>
</gene>
<dbReference type="AlphaFoldDB" id="A0A090YLS8"/>
<name>A0A090YLS8_PAEMA</name>
<dbReference type="HOGENOM" id="CLU_2634729_0_0_9"/>
<organism evidence="2 3">
    <name type="scientific">Paenibacillus macerans</name>
    <name type="common">Bacillus macerans</name>
    <dbReference type="NCBI Taxonomy" id="44252"/>
    <lineage>
        <taxon>Bacteria</taxon>
        <taxon>Bacillati</taxon>
        <taxon>Bacillota</taxon>
        <taxon>Bacilli</taxon>
        <taxon>Bacillales</taxon>
        <taxon>Paenibacillaceae</taxon>
        <taxon>Paenibacillus</taxon>
    </lineage>
</organism>
<evidence type="ECO:0000256" key="1">
    <source>
        <dbReference type="SAM" id="Phobius"/>
    </source>
</evidence>
<keyword evidence="1" id="KW-1133">Transmembrane helix</keyword>
<comment type="caution">
    <text evidence="2">The sequence shown here is derived from an EMBL/GenBank/DDBJ whole genome shotgun (WGS) entry which is preliminary data.</text>
</comment>
<dbReference type="STRING" id="44252.DJ90_2937"/>
<dbReference type="PATRIC" id="fig|44252.3.peg.6242"/>
<keyword evidence="1" id="KW-0812">Transmembrane</keyword>
<accession>A0A090YLS8</accession>
<evidence type="ECO:0000313" key="3">
    <source>
        <dbReference type="Proteomes" id="UP000029278"/>
    </source>
</evidence>
<dbReference type="RefSeq" id="WP_036624647.1">
    <property type="nucleotide sequence ID" value="NZ_BOSD01000003.1"/>
</dbReference>
<proteinExistence type="predicted"/>
<sequence length="77" mass="8796">MKAIKKMLKQSFSKGCTKVYTKLQKFNRDQRGAGDAMGWAMGIFFALLLLIIVFNLFKDQLPTFITEKIFGKMNGLN</sequence>
<dbReference type="EMBL" id="JMQA01000053">
    <property type="protein sequence ID" value="KFM93065.1"/>
    <property type="molecule type" value="Genomic_DNA"/>
</dbReference>
<dbReference type="GeneID" id="77008627"/>